<dbReference type="EMBL" id="QGKW02000276">
    <property type="protein sequence ID" value="KAF2608573.1"/>
    <property type="molecule type" value="Genomic_DNA"/>
</dbReference>
<reference evidence="1" key="1">
    <citation type="submission" date="2019-12" db="EMBL/GenBank/DDBJ databases">
        <title>Genome sequencing and annotation of Brassica cretica.</title>
        <authorList>
            <person name="Studholme D.J."/>
            <person name="Sarris P.F."/>
        </authorList>
    </citation>
    <scope>NUCLEOTIDE SEQUENCE</scope>
    <source>
        <strain evidence="1">PFS-001/15</strain>
        <tissue evidence="1">Leaf</tissue>
    </source>
</reference>
<organism evidence="1 2">
    <name type="scientific">Brassica cretica</name>
    <name type="common">Mustard</name>
    <dbReference type="NCBI Taxonomy" id="69181"/>
    <lineage>
        <taxon>Eukaryota</taxon>
        <taxon>Viridiplantae</taxon>
        <taxon>Streptophyta</taxon>
        <taxon>Embryophyta</taxon>
        <taxon>Tracheophyta</taxon>
        <taxon>Spermatophyta</taxon>
        <taxon>Magnoliopsida</taxon>
        <taxon>eudicotyledons</taxon>
        <taxon>Gunneridae</taxon>
        <taxon>Pentapetalae</taxon>
        <taxon>rosids</taxon>
        <taxon>malvids</taxon>
        <taxon>Brassicales</taxon>
        <taxon>Brassicaceae</taxon>
        <taxon>Brassiceae</taxon>
        <taxon>Brassica</taxon>
    </lineage>
</organism>
<accession>A0A8S9LTT8</accession>
<sequence>MTILSLLTIFRLLLRLLCLPRGDLVLAAVEILSFVITVGSACRSQFVPLVVTVGSAFRVFRVGSRIRQVEAAGALQWSRGLVPYLLRKRASEKDMKDSFIISTSLAVYSPDFSGSQALSSCIPSALGTRRLILSSYWGRMVWTAREFHSADYEEIRSETLSSWRFSGTGPIGQSCFVVDSLLSCHTFIL</sequence>
<gene>
    <name evidence="1" type="ORF">F2Q68_00043178</name>
</gene>
<evidence type="ECO:0000313" key="1">
    <source>
        <dbReference type="EMBL" id="KAF2608573.1"/>
    </source>
</evidence>
<dbReference type="AlphaFoldDB" id="A0A8S9LTT8"/>
<protein>
    <submittedName>
        <fullName evidence="1">Uncharacterized protein</fullName>
    </submittedName>
</protein>
<proteinExistence type="predicted"/>
<name>A0A8S9LTT8_BRACR</name>
<evidence type="ECO:0000313" key="2">
    <source>
        <dbReference type="Proteomes" id="UP000712281"/>
    </source>
</evidence>
<comment type="caution">
    <text evidence="1">The sequence shown here is derived from an EMBL/GenBank/DDBJ whole genome shotgun (WGS) entry which is preliminary data.</text>
</comment>
<dbReference type="Proteomes" id="UP000712281">
    <property type="component" value="Unassembled WGS sequence"/>
</dbReference>